<dbReference type="Proteomes" id="UP000271222">
    <property type="component" value="Unassembled WGS sequence"/>
</dbReference>
<organism evidence="2 3">
    <name type="scientific">Ralstonia pseudosolanacearum</name>
    <dbReference type="NCBI Taxonomy" id="1310165"/>
    <lineage>
        <taxon>Bacteria</taxon>
        <taxon>Pseudomonadati</taxon>
        <taxon>Pseudomonadota</taxon>
        <taxon>Betaproteobacteria</taxon>
        <taxon>Burkholderiales</taxon>
        <taxon>Burkholderiaceae</taxon>
        <taxon>Ralstonia</taxon>
        <taxon>Ralstonia solanacearum species complex</taxon>
    </lineage>
</organism>
<dbReference type="AlphaFoldDB" id="A0A454TLN4"/>
<keyword evidence="1" id="KW-1133">Transmembrane helix</keyword>
<gene>
    <name evidence="2" type="ORF">EGA29_19785</name>
</gene>
<dbReference type="RefSeq" id="WP_123203733.1">
    <property type="nucleotide sequence ID" value="NZ_RJTL01000038.1"/>
</dbReference>
<comment type="caution">
    <text evidence="2">The sequence shown here is derived from an EMBL/GenBank/DDBJ whole genome shotgun (WGS) entry which is preliminary data.</text>
</comment>
<feature type="transmembrane region" description="Helical" evidence="1">
    <location>
        <begin position="80"/>
        <end position="100"/>
    </location>
</feature>
<proteinExistence type="predicted"/>
<sequence length="101" mass="10865">MKLKDLVRLRLFDESRDVGDGPNWAKWLFILAAAISFGSTTLGLVSAVAGKDPTPFLALMVMSQSMVAGASFHLGMPGRAWNGIVLAVVMAGILCLMIHYK</sequence>
<feature type="transmembrane region" description="Helical" evidence="1">
    <location>
        <begin position="27"/>
        <end position="49"/>
    </location>
</feature>
<dbReference type="EMBL" id="RJTL01000038">
    <property type="protein sequence ID" value="RNM03016.1"/>
    <property type="molecule type" value="Genomic_DNA"/>
</dbReference>
<evidence type="ECO:0000256" key="1">
    <source>
        <dbReference type="SAM" id="Phobius"/>
    </source>
</evidence>
<reference evidence="2 3" key="1">
    <citation type="submission" date="2018-10" db="EMBL/GenBank/DDBJ databases">
        <title>Draft Genome Sequence of Ralstonia pseudosolanacearum (R. solanacearum phylotype I) Strain Tg03 Isolated from Luffa cylindrica in China.</title>
        <authorList>
            <person name="Yuan G.-Q."/>
            <person name="Li Q.-Q."/>
            <person name="Zhang Y.-W."/>
        </authorList>
    </citation>
    <scope>NUCLEOTIDE SEQUENCE [LARGE SCALE GENOMIC DNA]</scope>
    <source>
        <strain evidence="2 3">Tg03</strain>
    </source>
</reference>
<evidence type="ECO:0000313" key="3">
    <source>
        <dbReference type="Proteomes" id="UP000271222"/>
    </source>
</evidence>
<dbReference type="OrthoDB" id="9907145at2"/>
<accession>A0A454TLN4</accession>
<protein>
    <submittedName>
        <fullName evidence="2">Uncharacterized protein</fullName>
    </submittedName>
</protein>
<keyword evidence="1" id="KW-0812">Transmembrane</keyword>
<name>A0A454TLN4_9RALS</name>
<keyword evidence="1" id="KW-0472">Membrane</keyword>
<evidence type="ECO:0000313" key="2">
    <source>
        <dbReference type="EMBL" id="RNM03016.1"/>
    </source>
</evidence>